<dbReference type="HOGENOM" id="CLU_128596_4_1_0"/>
<feature type="domain" description="Lysozyme inhibitor LprI-like N-terminal" evidence="2">
    <location>
        <begin position="30"/>
        <end position="133"/>
    </location>
</feature>
<sequence>MKKFLLLATLFLPVLSPAQRAKPDEDPCRKIQSQAELNQCTEKKFRTANSQLLKVYQGYLQLLQKNLESAQTPAAKAQSTKTLDDLKAAQLAWINYREAHCQAEADLYAGGSIQPSMYSACMETITRYRITQLDDTYGDK</sequence>
<dbReference type="OrthoDB" id="123421at2"/>
<keyword evidence="4" id="KW-1185">Reference proteome</keyword>
<dbReference type="EnsemblBacteria" id="ABF41383">
    <property type="protein sequence ID" value="ABF41383"/>
    <property type="gene ID" value="Acid345_2382"/>
</dbReference>
<organism evidence="3 4">
    <name type="scientific">Koribacter versatilis (strain Ellin345)</name>
    <dbReference type="NCBI Taxonomy" id="204669"/>
    <lineage>
        <taxon>Bacteria</taxon>
        <taxon>Pseudomonadati</taxon>
        <taxon>Acidobacteriota</taxon>
        <taxon>Terriglobia</taxon>
        <taxon>Terriglobales</taxon>
        <taxon>Candidatus Korobacteraceae</taxon>
        <taxon>Candidatus Korobacter</taxon>
    </lineage>
</organism>
<reference evidence="3 4" key="1">
    <citation type="journal article" date="2009" name="Appl. Environ. Microbiol.">
        <title>Three genomes from the phylum Acidobacteria provide insight into the lifestyles of these microorganisms in soils.</title>
        <authorList>
            <person name="Ward N.L."/>
            <person name="Challacombe J.F."/>
            <person name="Janssen P.H."/>
            <person name="Henrissat B."/>
            <person name="Coutinho P.M."/>
            <person name="Wu M."/>
            <person name="Xie G."/>
            <person name="Haft D.H."/>
            <person name="Sait M."/>
            <person name="Badger J."/>
            <person name="Barabote R.D."/>
            <person name="Bradley B."/>
            <person name="Brettin T.S."/>
            <person name="Brinkac L.M."/>
            <person name="Bruce D."/>
            <person name="Creasy T."/>
            <person name="Daugherty S.C."/>
            <person name="Davidsen T.M."/>
            <person name="DeBoy R.T."/>
            <person name="Detter J.C."/>
            <person name="Dodson R.J."/>
            <person name="Durkin A.S."/>
            <person name="Ganapathy A."/>
            <person name="Gwinn-Giglio M."/>
            <person name="Han C.S."/>
            <person name="Khouri H."/>
            <person name="Kiss H."/>
            <person name="Kothari S.P."/>
            <person name="Madupu R."/>
            <person name="Nelson K.E."/>
            <person name="Nelson W.C."/>
            <person name="Paulsen I."/>
            <person name="Penn K."/>
            <person name="Ren Q."/>
            <person name="Rosovitz M.J."/>
            <person name="Selengut J.D."/>
            <person name="Shrivastava S."/>
            <person name="Sullivan S.A."/>
            <person name="Tapia R."/>
            <person name="Thompson L.S."/>
            <person name="Watkins K.L."/>
            <person name="Yang Q."/>
            <person name="Yu C."/>
            <person name="Zafar N."/>
            <person name="Zhou L."/>
            <person name="Kuske C.R."/>
        </authorList>
    </citation>
    <scope>NUCLEOTIDE SEQUENCE [LARGE SCALE GENOMIC DNA]</scope>
    <source>
        <strain evidence="3 4">Ellin345</strain>
    </source>
</reference>
<evidence type="ECO:0000259" key="2">
    <source>
        <dbReference type="Pfam" id="PF07007"/>
    </source>
</evidence>
<dbReference type="KEGG" id="aba:Acid345_2382"/>
<evidence type="ECO:0000313" key="4">
    <source>
        <dbReference type="Proteomes" id="UP000002432"/>
    </source>
</evidence>
<evidence type="ECO:0000256" key="1">
    <source>
        <dbReference type="SAM" id="SignalP"/>
    </source>
</evidence>
<dbReference type="EMBL" id="CP000360">
    <property type="protein sequence ID" value="ABF41383.1"/>
    <property type="molecule type" value="Genomic_DNA"/>
</dbReference>
<dbReference type="Proteomes" id="UP000002432">
    <property type="component" value="Chromosome"/>
</dbReference>
<feature type="signal peptide" evidence="1">
    <location>
        <begin position="1"/>
        <end position="21"/>
    </location>
</feature>
<dbReference type="AlphaFoldDB" id="Q1IP17"/>
<name>Q1IP17_KORVE</name>
<evidence type="ECO:0000313" key="3">
    <source>
        <dbReference type="EMBL" id="ABF41383.1"/>
    </source>
</evidence>
<dbReference type="eggNOG" id="COG3755">
    <property type="taxonomic scope" value="Bacteria"/>
</dbReference>
<proteinExistence type="predicted"/>
<dbReference type="InterPro" id="IPR009739">
    <property type="entry name" value="LprI-like_N"/>
</dbReference>
<protein>
    <recommendedName>
        <fullName evidence="2">Lysozyme inhibitor LprI-like N-terminal domain-containing protein</fullName>
    </recommendedName>
</protein>
<dbReference type="RefSeq" id="WP_011523184.1">
    <property type="nucleotide sequence ID" value="NC_008009.1"/>
</dbReference>
<keyword evidence="1" id="KW-0732">Signal</keyword>
<dbReference type="Pfam" id="PF07007">
    <property type="entry name" value="LprI"/>
    <property type="match status" value="1"/>
</dbReference>
<gene>
    <name evidence="3" type="ordered locus">Acid345_2382</name>
</gene>
<dbReference type="STRING" id="204669.Acid345_2382"/>
<accession>Q1IP17</accession>
<feature type="chain" id="PRO_5004191791" description="Lysozyme inhibitor LprI-like N-terminal domain-containing protein" evidence="1">
    <location>
        <begin position="22"/>
        <end position="140"/>
    </location>
</feature>
<dbReference type="Gene3D" id="1.20.1270.180">
    <property type="match status" value="1"/>
</dbReference>